<evidence type="ECO:0000313" key="1">
    <source>
        <dbReference type="EMBL" id="MCB6961675.1"/>
    </source>
</evidence>
<dbReference type="EMBL" id="VSTG01000005">
    <property type="protein sequence ID" value="TYL58682.1"/>
    <property type="molecule type" value="Genomic_DNA"/>
</dbReference>
<proteinExistence type="predicted"/>
<name>A0A5S4VI05_9FIRM</name>
<dbReference type="GeneID" id="86989750"/>
<dbReference type="EMBL" id="JAJCJQ010000022">
    <property type="protein sequence ID" value="MCB6961675.1"/>
    <property type="molecule type" value="Genomic_DNA"/>
</dbReference>
<dbReference type="Proteomes" id="UP001197741">
    <property type="component" value="Unassembled WGS sequence"/>
</dbReference>
<reference evidence="1" key="3">
    <citation type="submission" date="2021-10" db="EMBL/GenBank/DDBJ databases">
        <title>Collection of gut derived symbiotic bacterial strains cultured from healthy donors.</title>
        <authorList>
            <person name="Lin H."/>
            <person name="Littmann E."/>
            <person name="Kohout C."/>
            <person name="Pamer E.G."/>
        </authorList>
    </citation>
    <scope>NUCLEOTIDE SEQUENCE</scope>
    <source>
        <strain evidence="1">DFI.7.28A</strain>
    </source>
</reference>
<evidence type="ECO:0000313" key="3">
    <source>
        <dbReference type="Proteomes" id="UP000324325"/>
    </source>
</evidence>
<reference evidence="2 3" key="1">
    <citation type="submission" date="2019-08" db="EMBL/GenBank/DDBJ databases">
        <authorList>
            <person name="Duncan S."/>
            <person name="Walker A."/>
        </authorList>
    </citation>
    <scope>NUCLEOTIDE SEQUENCE [LARGE SCALE GENOMIC DNA]</scope>
    <source>
        <strain evidence="2 3">L2-21</strain>
    </source>
</reference>
<sequence length="130" mass="13658">MELCYDGALVLPSSYAVMDEEEMTYLEGGKEIANLSKKQCINGLCAIGLSPQVAIAGALTYTLAKCLINKVSKFGGLATAVVAGILTWAAGQVIAFGKGLARGALNNGVRVSWNWNPFKEAVGIGITVKY</sequence>
<evidence type="ECO:0000313" key="2">
    <source>
        <dbReference type="EMBL" id="TYL58682.1"/>
    </source>
</evidence>
<comment type="caution">
    <text evidence="2">The sequence shown here is derived from an EMBL/GenBank/DDBJ whole genome shotgun (WGS) entry which is preliminary data.</text>
</comment>
<protein>
    <submittedName>
        <fullName evidence="2">Uncharacterized protein</fullName>
    </submittedName>
</protein>
<accession>A0A5S4VI05</accession>
<dbReference type="AlphaFoldDB" id="A0A5S4VI05"/>
<dbReference type="Proteomes" id="UP000324325">
    <property type="component" value="Unassembled WGS sequence"/>
</dbReference>
<reference evidence="2 3" key="2">
    <citation type="submission" date="2019-09" db="EMBL/GenBank/DDBJ databases">
        <title>Strain-level analysis of Eubacterium rectale using genomes from metagenomes.</title>
        <authorList>
            <person name="Karcher N."/>
            <person name="Segata N."/>
        </authorList>
    </citation>
    <scope>NUCLEOTIDE SEQUENCE [LARGE SCALE GENOMIC DNA]</scope>
    <source>
        <strain evidence="2 3">L2-21</strain>
    </source>
</reference>
<organism evidence="2 3">
    <name type="scientific">Agathobacter rectalis</name>
    <dbReference type="NCBI Taxonomy" id="39491"/>
    <lineage>
        <taxon>Bacteria</taxon>
        <taxon>Bacillati</taxon>
        <taxon>Bacillota</taxon>
        <taxon>Clostridia</taxon>
        <taxon>Lachnospirales</taxon>
        <taxon>Lachnospiraceae</taxon>
        <taxon>Agathobacter</taxon>
    </lineage>
</organism>
<dbReference type="RefSeq" id="WP_012743821.1">
    <property type="nucleotide sequence ID" value="NZ_CP092643.1"/>
</dbReference>
<gene>
    <name evidence="2" type="ORF">FYL37_05740</name>
    <name evidence="1" type="ORF">LIZ82_12365</name>
</gene>